<name>A0A6H5HH14_9HEMI</name>
<feature type="region of interest" description="Disordered" evidence="1">
    <location>
        <begin position="117"/>
        <end position="145"/>
    </location>
</feature>
<reference evidence="2 3" key="1">
    <citation type="submission" date="2020-02" db="EMBL/GenBank/DDBJ databases">
        <authorList>
            <person name="Ferguson B K."/>
        </authorList>
    </citation>
    <scope>NUCLEOTIDE SEQUENCE [LARGE SCALE GENOMIC DNA]</scope>
</reference>
<dbReference type="EMBL" id="CADCXU010028847">
    <property type="protein sequence ID" value="CAB0015268.1"/>
    <property type="molecule type" value="Genomic_DNA"/>
</dbReference>
<protein>
    <submittedName>
        <fullName evidence="2">Uncharacterized protein</fullName>
    </submittedName>
</protein>
<accession>A0A6H5HH14</accession>
<keyword evidence="3" id="KW-1185">Reference proteome</keyword>
<gene>
    <name evidence="2" type="ORF">NTEN_LOCUS19612</name>
</gene>
<evidence type="ECO:0000313" key="3">
    <source>
        <dbReference type="Proteomes" id="UP000479000"/>
    </source>
</evidence>
<evidence type="ECO:0000256" key="1">
    <source>
        <dbReference type="SAM" id="MobiDB-lite"/>
    </source>
</evidence>
<evidence type="ECO:0000313" key="2">
    <source>
        <dbReference type="EMBL" id="CAB0015268.1"/>
    </source>
</evidence>
<proteinExistence type="predicted"/>
<dbReference type="AlphaFoldDB" id="A0A6H5HH14"/>
<organism evidence="2 3">
    <name type="scientific">Nesidiocoris tenuis</name>
    <dbReference type="NCBI Taxonomy" id="355587"/>
    <lineage>
        <taxon>Eukaryota</taxon>
        <taxon>Metazoa</taxon>
        <taxon>Ecdysozoa</taxon>
        <taxon>Arthropoda</taxon>
        <taxon>Hexapoda</taxon>
        <taxon>Insecta</taxon>
        <taxon>Pterygota</taxon>
        <taxon>Neoptera</taxon>
        <taxon>Paraneoptera</taxon>
        <taxon>Hemiptera</taxon>
        <taxon>Heteroptera</taxon>
        <taxon>Panheteroptera</taxon>
        <taxon>Cimicomorpha</taxon>
        <taxon>Miridae</taxon>
        <taxon>Dicyphina</taxon>
        <taxon>Nesidiocoris</taxon>
    </lineage>
</organism>
<feature type="region of interest" description="Disordered" evidence="1">
    <location>
        <begin position="22"/>
        <end position="75"/>
    </location>
</feature>
<sequence length="145" mass="15662">MSLLIQRGSSLVPLYIQCTELSSERQDETSPRLPLRVVGPSKTASVTPSESLETKSSEFPPDGGRETAASPVTTRLERTMRDENVRNFDIHNFTSSGFVSIDSSLIILKYVKGPRAGPGPLGPRAPGILPPLPPPLDGPGQFQHE</sequence>
<feature type="compositionally biased region" description="Pro residues" evidence="1">
    <location>
        <begin position="120"/>
        <end position="137"/>
    </location>
</feature>
<feature type="compositionally biased region" description="Polar residues" evidence="1">
    <location>
        <begin position="42"/>
        <end position="51"/>
    </location>
</feature>
<dbReference type="Proteomes" id="UP000479000">
    <property type="component" value="Unassembled WGS sequence"/>
</dbReference>